<organism evidence="1 2">
    <name type="scientific">Hibiscus sabdariffa</name>
    <name type="common">roselle</name>
    <dbReference type="NCBI Taxonomy" id="183260"/>
    <lineage>
        <taxon>Eukaryota</taxon>
        <taxon>Viridiplantae</taxon>
        <taxon>Streptophyta</taxon>
        <taxon>Embryophyta</taxon>
        <taxon>Tracheophyta</taxon>
        <taxon>Spermatophyta</taxon>
        <taxon>Magnoliopsida</taxon>
        <taxon>eudicotyledons</taxon>
        <taxon>Gunneridae</taxon>
        <taxon>Pentapetalae</taxon>
        <taxon>rosids</taxon>
        <taxon>malvids</taxon>
        <taxon>Malvales</taxon>
        <taxon>Malvaceae</taxon>
        <taxon>Malvoideae</taxon>
        <taxon>Hibiscus</taxon>
    </lineage>
</organism>
<comment type="caution">
    <text evidence="1">The sequence shown here is derived from an EMBL/GenBank/DDBJ whole genome shotgun (WGS) entry which is preliminary data.</text>
</comment>
<proteinExistence type="predicted"/>
<gene>
    <name evidence="1" type="ORF">V6N12_049256</name>
</gene>
<evidence type="ECO:0000313" key="2">
    <source>
        <dbReference type="Proteomes" id="UP001472677"/>
    </source>
</evidence>
<reference evidence="1 2" key="1">
    <citation type="journal article" date="2024" name="G3 (Bethesda)">
        <title>Genome assembly of Hibiscus sabdariffa L. provides insights into metabolisms of medicinal natural products.</title>
        <authorList>
            <person name="Kim T."/>
        </authorList>
    </citation>
    <scope>NUCLEOTIDE SEQUENCE [LARGE SCALE GENOMIC DNA]</scope>
    <source>
        <strain evidence="1">TK-2024</strain>
        <tissue evidence="1">Old leaves</tissue>
    </source>
</reference>
<protein>
    <recommendedName>
        <fullName evidence="3">Secreted protein</fullName>
    </recommendedName>
</protein>
<accession>A0ABR2EJN9</accession>
<evidence type="ECO:0008006" key="3">
    <source>
        <dbReference type="Google" id="ProtNLM"/>
    </source>
</evidence>
<evidence type="ECO:0000313" key="1">
    <source>
        <dbReference type="EMBL" id="KAK8562209.1"/>
    </source>
</evidence>
<dbReference type="EMBL" id="JBBPBM010000013">
    <property type="protein sequence ID" value="KAK8562209.1"/>
    <property type="molecule type" value="Genomic_DNA"/>
</dbReference>
<name>A0ABR2EJN9_9ROSI</name>
<keyword evidence="2" id="KW-1185">Reference proteome</keyword>
<dbReference type="Proteomes" id="UP001472677">
    <property type="component" value="Unassembled WGS sequence"/>
</dbReference>
<sequence>MLLQPFVASMTATSVLLVSVRVEPCRHHSLTVREPSDLVLESSSHRRVPHLECRRFDLSCAVVVAVVLCTVGSNIRKPLSHCLVKPPPPCSCVNTITVLL</sequence>